<comment type="caution">
    <text evidence="1">The sequence shown here is derived from an EMBL/GenBank/DDBJ whole genome shotgun (WGS) entry which is preliminary data.</text>
</comment>
<evidence type="ECO:0000313" key="1">
    <source>
        <dbReference type="EMBL" id="KAK9680427.1"/>
    </source>
</evidence>
<dbReference type="Proteomes" id="UP001458880">
    <property type="component" value="Unassembled WGS sequence"/>
</dbReference>
<reference evidence="1 2" key="1">
    <citation type="journal article" date="2024" name="BMC Genomics">
        <title>De novo assembly and annotation of Popillia japonica's genome with initial clues to its potential as an invasive pest.</title>
        <authorList>
            <person name="Cucini C."/>
            <person name="Boschi S."/>
            <person name="Funari R."/>
            <person name="Cardaioli E."/>
            <person name="Iannotti N."/>
            <person name="Marturano G."/>
            <person name="Paoli F."/>
            <person name="Bruttini M."/>
            <person name="Carapelli A."/>
            <person name="Frati F."/>
            <person name="Nardi F."/>
        </authorList>
    </citation>
    <scope>NUCLEOTIDE SEQUENCE [LARGE SCALE GENOMIC DNA]</scope>
    <source>
        <strain evidence="1">DMR45628</strain>
    </source>
</reference>
<organism evidence="1 2">
    <name type="scientific">Popillia japonica</name>
    <name type="common">Japanese beetle</name>
    <dbReference type="NCBI Taxonomy" id="7064"/>
    <lineage>
        <taxon>Eukaryota</taxon>
        <taxon>Metazoa</taxon>
        <taxon>Ecdysozoa</taxon>
        <taxon>Arthropoda</taxon>
        <taxon>Hexapoda</taxon>
        <taxon>Insecta</taxon>
        <taxon>Pterygota</taxon>
        <taxon>Neoptera</taxon>
        <taxon>Endopterygota</taxon>
        <taxon>Coleoptera</taxon>
        <taxon>Polyphaga</taxon>
        <taxon>Scarabaeiformia</taxon>
        <taxon>Scarabaeidae</taxon>
        <taxon>Rutelinae</taxon>
        <taxon>Popillia</taxon>
    </lineage>
</organism>
<gene>
    <name evidence="1" type="ORF">QE152_g39100</name>
</gene>
<accession>A0AAW1HVL4</accession>
<name>A0AAW1HVL4_POPJA</name>
<dbReference type="AlphaFoldDB" id="A0AAW1HVL4"/>
<dbReference type="EMBL" id="JASPKY010000899">
    <property type="protein sequence ID" value="KAK9680427.1"/>
    <property type="molecule type" value="Genomic_DNA"/>
</dbReference>
<sequence>MSGQIHQIVPGRLLAKYYDSSTAVNEMSGQIHQIVPGVLRDHPKCRAKYIKLSLGPSLFDPVCISKINILEHSNDDLITPPPPKRNSVIEPASIEGFGFIL</sequence>
<keyword evidence="2" id="KW-1185">Reference proteome</keyword>
<evidence type="ECO:0000313" key="2">
    <source>
        <dbReference type="Proteomes" id="UP001458880"/>
    </source>
</evidence>
<proteinExistence type="predicted"/>
<protein>
    <submittedName>
        <fullName evidence="1">Uncharacterized protein</fullName>
    </submittedName>
</protein>